<protein>
    <recommendedName>
        <fullName evidence="2">Ribonucleases P/MRP subunit Pop8-like domain-containing protein</fullName>
    </recommendedName>
</protein>
<proteinExistence type="predicted"/>
<evidence type="ECO:0000259" key="2">
    <source>
        <dbReference type="Pfam" id="PF20976"/>
    </source>
</evidence>
<dbReference type="GO" id="GO:0005655">
    <property type="term" value="C:nucleolar ribonuclease P complex"/>
    <property type="evidence" value="ECO:0007669"/>
    <property type="project" value="InterPro"/>
</dbReference>
<feature type="region of interest" description="Disordered" evidence="1">
    <location>
        <begin position="1"/>
        <end position="30"/>
    </location>
</feature>
<accession>A0A423WZ34</accession>
<dbReference type="AlphaFoldDB" id="A0A423WZ34"/>
<dbReference type="GO" id="GO:0004526">
    <property type="term" value="F:ribonuclease P activity"/>
    <property type="evidence" value="ECO:0007669"/>
    <property type="project" value="TreeGrafter"/>
</dbReference>
<dbReference type="GO" id="GO:0000172">
    <property type="term" value="C:ribonuclease MRP complex"/>
    <property type="evidence" value="ECO:0007669"/>
    <property type="project" value="InterPro"/>
</dbReference>
<comment type="caution">
    <text evidence="3">The sequence shown here is derived from an EMBL/GenBank/DDBJ whole genome shotgun (WGS) entry which is preliminary data.</text>
</comment>
<dbReference type="GO" id="GO:0000294">
    <property type="term" value="P:nuclear-transcribed mRNA catabolic process, RNase MRP-dependent"/>
    <property type="evidence" value="ECO:0007669"/>
    <property type="project" value="TreeGrafter"/>
</dbReference>
<dbReference type="GO" id="GO:0000171">
    <property type="term" value="F:ribonuclease MRP activity"/>
    <property type="evidence" value="ECO:0007669"/>
    <property type="project" value="TreeGrafter"/>
</dbReference>
<gene>
    <name evidence="3" type="ORF">VMCG_02769</name>
</gene>
<dbReference type="PANTHER" id="PTHR28173:SF1">
    <property type="entry name" value="RIBONUCLEASES P_MRP PROTEIN SUBUNIT POP8"/>
    <property type="match status" value="1"/>
</dbReference>
<sequence>MDGSKMDIDVPANTLPTEVTKDKSKPTGKSHDIYTTTIKTPTYAYAHLELITTTTTSSATLLDDLQVRSYLTSALKQFLGSTGSGMPIDILKVDGRDCWVRVPRQDLGAFAAALAVWPGSGGAVTGFLVRAAGDWLGALVGRCDQKEIWGDS</sequence>
<dbReference type="PANTHER" id="PTHR28173">
    <property type="entry name" value="RIBONUCLEASES P/MRP PROTEIN SUBUNIT POP8"/>
    <property type="match status" value="1"/>
</dbReference>
<reference evidence="3 4" key="1">
    <citation type="submission" date="2015-09" db="EMBL/GenBank/DDBJ databases">
        <title>Host preference determinants of Valsa canker pathogens revealed by comparative genomics.</title>
        <authorList>
            <person name="Yin Z."/>
            <person name="Huang L."/>
        </authorList>
    </citation>
    <scope>NUCLEOTIDE SEQUENCE [LARGE SCALE GENOMIC DNA]</scope>
    <source>
        <strain evidence="3 4">03-1</strain>
    </source>
</reference>
<evidence type="ECO:0000313" key="4">
    <source>
        <dbReference type="Proteomes" id="UP000283895"/>
    </source>
</evidence>
<dbReference type="Proteomes" id="UP000283895">
    <property type="component" value="Unassembled WGS sequence"/>
</dbReference>
<evidence type="ECO:0000256" key="1">
    <source>
        <dbReference type="SAM" id="MobiDB-lite"/>
    </source>
</evidence>
<dbReference type="OrthoDB" id="5530243at2759"/>
<dbReference type="STRING" id="356882.A0A423WZ34"/>
<dbReference type="GO" id="GO:0034965">
    <property type="term" value="P:intronic box C/D snoRNA processing"/>
    <property type="evidence" value="ECO:0007669"/>
    <property type="project" value="TreeGrafter"/>
</dbReference>
<dbReference type="GO" id="GO:0008033">
    <property type="term" value="P:tRNA processing"/>
    <property type="evidence" value="ECO:0007669"/>
    <property type="project" value="InterPro"/>
</dbReference>
<feature type="domain" description="Ribonucleases P/MRP subunit Pop8-like" evidence="2">
    <location>
        <begin position="43"/>
        <end position="117"/>
    </location>
</feature>
<dbReference type="EMBL" id="LKEA01000005">
    <property type="protein sequence ID" value="ROW08820.1"/>
    <property type="molecule type" value="Genomic_DNA"/>
</dbReference>
<keyword evidence="4" id="KW-1185">Reference proteome</keyword>
<dbReference type="InterPro" id="IPR049128">
    <property type="entry name" value="Pop8-like_dom"/>
</dbReference>
<dbReference type="InterPro" id="IPR020347">
    <property type="entry name" value="Pop8"/>
</dbReference>
<dbReference type="Pfam" id="PF20976">
    <property type="entry name" value="Pop8"/>
    <property type="match status" value="1"/>
</dbReference>
<evidence type="ECO:0000313" key="3">
    <source>
        <dbReference type="EMBL" id="ROW08820.1"/>
    </source>
</evidence>
<feature type="compositionally biased region" description="Basic and acidic residues" evidence="1">
    <location>
        <begin position="19"/>
        <end position="30"/>
    </location>
</feature>
<organism evidence="3 4">
    <name type="scientific">Cytospora schulzeri</name>
    <dbReference type="NCBI Taxonomy" id="448051"/>
    <lineage>
        <taxon>Eukaryota</taxon>
        <taxon>Fungi</taxon>
        <taxon>Dikarya</taxon>
        <taxon>Ascomycota</taxon>
        <taxon>Pezizomycotina</taxon>
        <taxon>Sordariomycetes</taxon>
        <taxon>Sordariomycetidae</taxon>
        <taxon>Diaporthales</taxon>
        <taxon>Cytosporaceae</taxon>
        <taxon>Cytospora</taxon>
    </lineage>
</organism>
<name>A0A423WZ34_9PEZI</name>